<dbReference type="InterPro" id="IPR007111">
    <property type="entry name" value="NACHT_NTPase"/>
</dbReference>
<dbReference type="EMBL" id="JAACJJ010000044">
    <property type="protein sequence ID" value="KAF5314396.1"/>
    <property type="molecule type" value="Genomic_DNA"/>
</dbReference>
<feature type="domain" description="NACHT" evidence="2">
    <location>
        <begin position="85"/>
        <end position="201"/>
    </location>
</feature>
<dbReference type="SUPFAM" id="SSF52540">
    <property type="entry name" value="P-loop containing nucleoside triphosphate hydrolases"/>
    <property type="match status" value="1"/>
</dbReference>
<dbReference type="InterPro" id="IPR056884">
    <property type="entry name" value="NPHP3-like_N"/>
</dbReference>
<evidence type="ECO:0000259" key="2">
    <source>
        <dbReference type="PROSITE" id="PS50837"/>
    </source>
</evidence>
<dbReference type="PROSITE" id="PS50837">
    <property type="entry name" value="NACHT"/>
    <property type="match status" value="1"/>
</dbReference>
<reference evidence="3 4" key="1">
    <citation type="journal article" date="2020" name="ISME J.">
        <title>Uncovering the hidden diversity of litter-decomposition mechanisms in mushroom-forming fungi.</title>
        <authorList>
            <person name="Floudas D."/>
            <person name="Bentzer J."/>
            <person name="Ahren D."/>
            <person name="Johansson T."/>
            <person name="Persson P."/>
            <person name="Tunlid A."/>
        </authorList>
    </citation>
    <scope>NUCLEOTIDE SEQUENCE [LARGE SCALE GENOMIC DNA]</scope>
    <source>
        <strain evidence="3 4">CBS 101986</strain>
    </source>
</reference>
<evidence type="ECO:0000256" key="1">
    <source>
        <dbReference type="ARBA" id="ARBA00022737"/>
    </source>
</evidence>
<sequence length="497" mass="55260">MRNKVSILKGAQNVVLKDSSIVVNADTSKSVPAVHLDRLIQEVAPNAILNVGGRADEVRCYPGTREEVIGKIEKWIDDGGVRTSRMVWLSGPAGAGKSAISQTIAERCRERGLRAANFFFFRADETRNHALPLVATLVYQLRRFYPALDALLTDCMAADPLICKGSIEDQFRHLLSYPVQTAQQSSPIQHPIILIIDGLDECDNKTNQELILAALQALAYAEHSSFLVMVASRAEPQLVMSFNKIGNSAESIFLDDKYRPEEDIRRFVVAKFDEIKKTHHLAHTLSGDWPAESDIKAITEKSSGQFIYAATVMRFIQYSSESPYLTLIEIHSMKPSASHNPLAPLDAVYSYIFSKARDLQAVKRILGIQILPLDSVLVDRRDILQLVGYGVIEIQSLFADLAAIIKVIPDSPRLLSFYHASLNDYLADQSRSGIYHVDSEEVAAELSSICLANFYDSRTPFSYPPCSPDSSRLIIARFIKFHNCASSFGDEGNYNTV</sequence>
<dbReference type="Pfam" id="PF24883">
    <property type="entry name" value="NPHP3_N"/>
    <property type="match status" value="1"/>
</dbReference>
<name>A0A8H5EW08_9AGAR</name>
<dbReference type="Gene3D" id="3.40.50.300">
    <property type="entry name" value="P-loop containing nucleotide triphosphate hydrolases"/>
    <property type="match status" value="1"/>
</dbReference>
<accession>A0A8H5EW08</accession>
<dbReference type="AlphaFoldDB" id="A0A8H5EW08"/>
<dbReference type="PANTHER" id="PTHR10039">
    <property type="entry name" value="AMELOGENIN"/>
    <property type="match status" value="1"/>
</dbReference>
<dbReference type="OrthoDB" id="4760524at2759"/>
<keyword evidence="4" id="KW-1185">Reference proteome</keyword>
<dbReference type="InterPro" id="IPR027417">
    <property type="entry name" value="P-loop_NTPase"/>
</dbReference>
<dbReference type="Proteomes" id="UP000567179">
    <property type="component" value="Unassembled WGS sequence"/>
</dbReference>
<organism evidence="3 4">
    <name type="scientific">Psilocybe cf. subviscida</name>
    <dbReference type="NCBI Taxonomy" id="2480587"/>
    <lineage>
        <taxon>Eukaryota</taxon>
        <taxon>Fungi</taxon>
        <taxon>Dikarya</taxon>
        <taxon>Basidiomycota</taxon>
        <taxon>Agaricomycotina</taxon>
        <taxon>Agaricomycetes</taxon>
        <taxon>Agaricomycetidae</taxon>
        <taxon>Agaricales</taxon>
        <taxon>Agaricineae</taxon>
        <taxon>Strophariaceae</taxon>
        <taxon>Psilocybe</taxon>
    </lineage>
</organism>
<gene>
    <name evidence="3" type="ORF">D9619_012000</name>
</gene>
<proteinExistence type="predicted"/>
<dbReference type="PANTHER" id="PTHR10039:SF14">
    <property type="entry name" value="NACHT DOMAIN-CONTAINING PROTEIN"/>
    <property type="match status" value="1"/>
</dbReference>
<evidence type="ECO:0000313" key="4">
    <source>
        <dbReference type="Proteomes" id="UP000567179"/>
    </source>
</evidence>
<keyword evidence="1" id="KW-0677">Repeat</keyword>
<comment type="caution">
    <text evidence="3">The sequence shown here is derived from an EMBL/GenBank/DDBJ whole genome shotgun (WGS) entry which is preliminary data.</text>
</comment>
<evidence type="ECO:0000313" key="3">
    <source>
        <dbReference type="EMBL" id="KAF5314396.1"/>
    </source>
</evidence>
<protein>
    <recommendedName>
        <fullName evidence="2">NACHT domain-containing protein</fullName>
    </recommendedName>
</protein>